<dbReference type="PANTHER" id="PTHR10569:SF2">
    <property type="entry name" value="GLYCOGEN DEBRANCHING ENZYME"/>
    <property type="match status" value="1"/>
</dbReference>
<accession>A0A9D2GYR8</accession>
<proteinExistence type="predicted"/>
<dbReference type="InterPro" id="IPR024742">
    <property type="entry name" value="Glycogen_debranch_N"/>
</dbReference>
<feature type="domain" description="Glycogen debranching enzyme C-terminal" evidence="1">
    <location>
        <begin position="286"/>
        <end position="636"/>
    </location>
</feature>
<dbReference type="InterPro" id="IPR032790">
    <property type="entry name" value="GDE_C"/>
</dbReference>
<feature type="domain" description="Glycogen debranching enzyme bacterial and archaeal type N-terminal" evidence="2">
    <location>
        <begin position="20"/>
        <end position="240"/>
    </location>
</feature>
<sequence length="654" mass="76312">MSYLRFDKTLMINLEESLPREILRTNKSGAYHSTTIVDCNTRKYHGLLVIPVPNLDDENHVLLSSLDETVIQHGAEFNLGLHKYQGNHFSPNGHKYIREFDCEHIPATTYRVGGVILRKEKIFVHHESRILIRYTLVDAHSATTLRFRPFLAFRSVREYTHENPQASRDYQLVENGIKTCMYPGYPELFMQLNKKNEFHFQPDWYRGIEYSKEQERGYDFNEDLYVPGYFEVDIKKGESIVFSAGISETDTRKLKHVFETEVADRTPRDSFFHCLKNSAHQFHNKQGGEHYVLAGYPWFKCRARDLFIALPGLTLAIDEQNEFEDVMKTAEKALRQYMSGEAYTYKIYEMEHPDVLLWAIWCLQQYAKFTSRERCRQMYGQLLEDLLEYIRGRKHDNLFLHDNGLLYTNGTEHPVTWMNSMANGRPVVPRTGYVVEINALWYNALRFVGDMARDAGNEAMAGVLDAQAEITGKSFVEVFRNEYGYLFDYVDGYMMDWSVRPNMIFTVAFDYSPLDRVQKRQVLDIVTKELLTPKGLRTLSPKSGGYNPNYVGPQMQRDYAYHQGTAWPWLLGFYMEAYLRVYKLSGISFVERHLIGMEDEMGRHCISTLPELFDGNPPFVGRGAISFAMNVAEILRILSLLYKYEQIQKEEERK</sequence>
<evidence type="ECO:0000259" key="1">
    <source>
        <dbReference type="Pfam" id="PF06202"/>
    </source>
</evidence>
<dbReference type="AlphaFoldDB" id="A0A9D2GYR8"/>
<dbReference type="InterPro" id="IPR008928">
    <property type="entry name" value="6-hairpin_glycosidase_sf"/>
</dbReference>
<evidence type="ECO:0000313" key="4">
    <source>
        <dbReference type="Proteomes" id="UP000824108"/>
    </source>
</evidence>
<dbReference type="EMBL" id="DXAV01000050">
    <property type="protein sequence ID" value="HIZ91636.1"/>
    <property type="molecule type" value="Genomic_DNA"/>
</dbReference>
<evidence type="ECO:0000313" key="3">
    <source>
        <dbReference type="EMBL" id="HIZ91636.1"/>
    </source>
</evidence>
<evidence type="ECO:0000259" key="2">
    <source>
        <dbReference type="Pfam" id="PF12439"/>
    </source>
</evidence>
<organism evidence="3 4">
    <name type="scientific">Candidatus Bacteroides merdavium</name>
    <dbReference type="NCBI Taxonomy" id="2838472"/>
    <lineage>
        <taxon>Bacteria</taxon>
        <taxon>Pseudomonadati</taxon>
        <taxon>Bacteroidota</taxon>
        <taxon>Bacteroidia</taxon>
        <taxon>Bacteroidales</taxon>
        <taxon>Bacteroidaceae</taxon>
        <taxon>Bacteroides</taxon>
    </lineage>
</organism>
<dbReference type="InterPro" id="IPR010401">
    <property type="entry name" value="AGL/Gdb1"/>
</dbReference>
<dbReference type="GO" id="GO:0005980">
    <property type="term" value="P:glycogen catabolic process"/>
    <property type="evidence" value="ECO:0007669"/>
    <property type="project" value="InterPro"/>
</dbReference>
<name>A0A9D2GYR8_9BACE</name>
<gene>
    <name evidence="3" type="ORF">H9807_05910</name>
</gene>
<comment type="caution">
    <text evidence="3">The sequence shown here is derived from an EMBL/GenBank/DDBJ whole genome shotgun (WGS) entry which is preliminary data.</text>
</comment>
<dbReference type="SUPFAM" id="SSF48208">
    <property type="entry name" value="Six-hairpin glycosidases"/>
    <property type="match status" value="1"/>
</dbReference>
<dbReference type="Pfam" id="PF06202">
    <property type="entry name" value="GDE_C"/>
    <property type="match status" value="1"/>
</dbReference>
<protein>
    <submittedName>
        <fullName evidence="3">Amylo-alpha-1,6-glucosidase</fullName>
    </submittedName>
</protein>
<reference evidence="3" key="2">
    <citation type="submission" date="2021-04" db="EMBL/GenBank/DDBJ databases">
        <authorList>
            <person name="Gilroy R."/>
        </authorList>
    </citation>
    <scope>NUCLEOTIDE SEQUENCE</scope>
    <source>
        <strain evidence="3">CHK118-2852</strain>
    </source>
</reference>
<dbReference type="GO" id="GO:0004135">
    <property type="term" value="F:amylo-alpha-1,6-glucosidase activity"/>
    <property type="evidence" value="ECO:0007669"/>
    <property type="project" value="InterPro"/>
</dbReference>
<dbReference type="InterPro" id="IPR012341">
    <property type="entry name" value="6hp_glycosidase-like_sf"/>
</dbReference>
<dbReference type="Gene3D" id="1.50.10.10">
    <property type="match status" value="1"/>
</dbReference>
<dbReference type="Pfam" id="PF12439">
    <property type="entry name" value="GDE_N"/>
    <property type="match status" value="1"/>
</dbReference>
<dbReference type="GO" id="GO:0004134">
    <property type="term" value="F:4-alpha-glucanotransferase activity"/>
    <property type="evidence" value="ECO:0007669"/>
    <property type="project" value="InterPro"/>
</dbReference>
<dbReference type="Proteomes" id="UP000824108">
    <property type="component" value="Unassembled WGS sequence"/>
</dbReference>
<dbReference type="PANTHER" id="PTHR10569">
    <property type="entry name" value="GLYCOGEN DEBRANCHING ENZYME"/>
    <property type="match status" value="1"/>
</dbReference>
<reference evidence="3" key="1">
    <citation type="journal article" date="2021" name="PeerJ">
        <title>Extensive microbial diversity within the chicken gut microbiome revealed by metagenomics and culture.</title>
        <authorList>
            <person name="Gilroy R."/>
            <person name="Ravi A."/>
            <person name="Getino M."/>
            <person name="Pursley I."/>
            <person name="Horton D.L."/>
            <person name="Alikhan N.F."/>
            <person name="Baker D."/>
            <person name="Gharbi K."/>
            <person name="Hall N."/>
            <person name="Watson M."/>
            <person name="Adriaenssens E.M."/>
            <person name="Foster-Nyarko E."/>
            <person name="Jarju S."/>
            <person name="Secka A."/>
            <person name="Antonio M."/>
            <person name="Oren A."/>
            <person name="Chaudhuri R.R."/>
            <person name="La Ragione R."/>
            <person name="Hildebrand F."/>
            <person name="Pallen M.J."/>
        </authorList>
    </citation>
    <scope>NUCLEOTIDE SEQUENCE</scope>
    <source>
        <strain evidence="3">CHK118-2852</strain>
    </source>
</reference>